<evidence type="ECO:0000313" key="3">
    <source>
        <dbReference type="Proteomes" id="UP000030760"/>
    </source>
</evidence>
<evidence type="ECO:0000313" key="2">
    <source>
        <dbReference type="EMBL" id="EMF53132.1"/>
    </source>
</evidence>
<reference evidence="3" key="1">
    <citation type="journal article" date="2013" name="Genome Announc.">
        <title>Draft Genome Sequence of Streptomyces bottropensis ATCC 25435, a Bottromycin-Producing Actinomycete.</title>
        <authorList>
            <person name="Zhang H."/>
            <person name="Zhou W."/>
            <person name="Zhuang Y."/>
            <person name="Liang X."/>
            <person name="Liu T."/>
        </authorList>
    </citation>
    <scope>NUCLEOTIDE SEQUENCE [LARGE SCALE GENOMIC DNA]</scope>
    <source>
        <strain evidence="3">ATCC 25435</strain>
    </source>
</reference>
<name>M3DA10_9ACTN</name>
<dbReference type="EMBL" id="KB405094">
    <property type="protein sequence ID" value="EMF53132.1"/>
    <property type="molecule type" value="Genomic_DNA"/>
</dbReference>
<dbReference type="AlphaFoldDB" id="M3DA10"/>
<feature type="region of interest" description="Disordered" evidence="1">
    <location>
        <begin position="1"/>
        <end position="29"/>
    </location>
</feature>
<gene>
    <name evidence="2" type="ORF">SBD_6208</name>
</gene>
<sequence>MPRPHDNVPPRSPACGQLRPATASGGVRPDRLSVVGCRLAP</sequence>
<proteinExistence type="predicted"/>
<protein>
    <submittedName>
        <fullName evidence="2">Uncharacterized protein</fullName>
    </submittedName>
</protein>
<dbReference type="Proteomes" id="UP000030760">
    <property type="component" value="Unassembled WGS sequence"/>
</dbReference>
<organism evidence="2 3">
    <name type="scientific">Streptomyces bottropensis ATCC 25435</name>
    <dbReference type="NCBI Taxonomy" id="1054862"/>
    <lineage>
        <taxon>Bacteria</taxon>
        <taxon>Bacillati</taxon>
        <taxon>Actinomycetota</taxon>
        <taxon>Actinomycetes</taxon>
        <taxon>Kitasatosporales</taxon>
        <taxon>Streptomycetaceae</taxon>
        <taxon>Streptomyces</taxon>
    </lineage>
</organism>
<accession>M3DA10</accession>
<evidence type="ECO:0000256" key="1">
    <source>
        <dbReference type="SAM" id="MobiDB-lite"/>
    </source>
</evidence>